<sequence>MTAYGFHASHEQVPPADLLQAVVRAEQAGFTAAMCSDHFSPWSVRQGESGFAWSWLGAALQATGLPFGVVNAPGQRYHPAIIAQAIGTLASMYPGRFWAALGTGEASNEHITGDPWPRKELRNQRLEESVQVIRKLLQGDEVSHEGLVTVDRARLWTLPTEPPPLLAAAVSTSTAKWCAGWADGLITVAAEEDHLRRMISTYKENGGRGKVCLQVHLSYAADEDRALRIAHDQWRTNVFAPPLCWDVDSADAFDQAAEHVPPEAMRQAVRVSSEPAQHAEWLNAYAGLGFDAIFLHHVGREQSEFIDVFGEKVLPQLEVSAL</sequence>
<dbReference type="PANTHER" id="PTHR43244:SF1">
    <property type="entry name" value="5,10-METHYLENETETRAHYDROMETHANOPTERIN REDUCTASE"/>
    <property type="match status" value="1"/>
</dbReference>
<dbReference type="InterPro" id="IPR011251">
    <property type="entry name" value="Luciferase-like_dom"/>
</dbReference>
<accession>A0A4R7SYR9</accession>
<protein>
    <submittedName>
        <fullName evidence="3">Putative non-F420 flavinoid oxidoreductase</fullName>
    </submittedName>
</protein>
<dbReference type="NCBIfam" id="TIGR03557">
    <property type="entry name" value="F420_G6P_family"/>
    <property type="match status" value="1"/>
</dbReference>
<evidence type="ECO:0000259" key="2">
    <source>
        <dbReference type="Pfam" id="PF00296"/>
    </source>
</evidence>
<reference evidence="3 4" key="1">
    <citation type="submission" date="2019-03" db="EMBL/GenBank/DDBJ databases">
        <title>Genomic Encyclopedia of Type Strains, Phase III (KMG-III): the genomes of soil and plant-associated and newly described type strains.</title>
        <authorList>
            <person name="Whitman W."/>
        </authorList>
    </citation>
    <scope>NUCLEOTIDE SEQUENCE [LARGE SCALE GENOMIC DNA]</scope>
    <source>
        <strain evidence="3 4">VKM Ac-2575</strain>
    </source>
</reference>
<dbReference type="Proteomes" id="UP000295151">
    <property type="component" value="Unassembled WGS sequence"/>
</dbReference>
<dbReference type="InterPro" id="IPR050564">
    <property type="entry name" value="F420-G6PD/mer"/>
</dbReference>
<evidence type="ECO:0000256" key="1">
    <source>
        <dbReference type="ARBA" id="ARBA00023002"/>
    </source>
</evidence>
<feature type="domain" description="Luciferase-like" evidence="2">
    <location>
        <begin position="9"/>
        <end position="291"/>
    </location>
</feature>
<organism evidence="3 4">
    <name type="scientific">Kribbella voronezhensis</name>
    <dbReference type="NCBI Taxonomy" id="2512212"/>
    <lineage>
        <taxon>Bacteria</taxon>
        <taxon>Bacillati</taxon>
        <taxon>Actinomycetota</taxon>
        <taxon>Actinomycetes</taxon>
        <taxon>Propionibacteriales</taxon>
        <taxon>Kribbellaceae</taxon>
        <taxon>Kribbella</taxon>
    </lineage>
</organism>
<dbReference type="InterPro" id="IPR023907">
    <property type="entry name" value="Non-F420_Flavin_OxRdtase"/>
</dbReference>
<dbReference type="CDD" id="cd01097">
    <property type="entry name" value="Tetrahydromethanopterin_reductase"/>
    <property type="match status" value="1"/>
</dbReference>
<dbReference type="Gene3D" id="3.20.20.30">
    <property type="entry name" value="Luciferase-like domain"/>
    <property type="match status" value="1"/>
</dbReference>
<dbReference type="Pfam" id="PF00296">
    <property type="entry name" value="Bac_luciferase"/>
    <property type="match status" value="1"/>
</dbReference>
<dbReference type="SUPFAM" id="SSF51679">
    <property type="entry name" value="Bacterial luciferase-like"/>
    <property type="match status" value="1"/>
</dbReference>
<dbReference type="EMBL" id="SOCE01000002">
    <property type="protein sequence ID" value="TDU83638.1"/>
    <property type="molecule type" value="Genomic_DNA"/>
</dbReference>
<gene>
    <name evidence="3" type="ORF">EV138_6102</name>
</gene>
<evidence type="ECO:0000313" key="4">
    <source>
        <dbReference type="Proteomes" id="UP000295151"/>
    </source>
</evidence>
<dbReference type="PANTHER" id="PTHR43244">
    <property type="match status" value="1"/>
</dbReference>
<evidence type="ECO:0000313" key="3">
    <source>
        <dbReference type="EMBL" id="TDU83638.1"/>
    </source>
</evidence>
<dbReference type="OrthoDB" id="180193at2"/>
<name>A0A4R7SYR9_9ACTN</name>
<keyword evidence="4" id="KW-1185">Reference proteome</keyword>
<dbReference type="GO" id="GO:0016705">
    <property type="term" value="F:oxidoreductase activity, acting on paired donors, with incorporation or reduction of molecular oxygen"/>
    <property type="evidence" value="ECO:0007669"/>
    <property type="project" value="InterPro"/>
</dbReference>
<dbReference type="NCBIfam" id="TIGR03885">
    <property type="entry name" value="flavin_revert"/>
    <property type="match status" value="1"/>
</dbReference>
<dbReference type="AlphaFoldDB" id="A0A4R7SYR9"/>
<comment type="caution">
    <text evidence="3">The sequence shown here is derived from an EMBL/GenBank/DDBJ whole genome shotgun (WGS) entry which is preliminary data.</text>
</comment>
<proteinExistence type="predicted"/>
<dbReference type="InterPro" id="IPR036661">
    <property type="entry name" value="Luciferase-like_sf"/>
</dbReference>
<keyword evidence="1" id="KW-0560">Oxidoreductase</keyword>
<dbReference type="InterPro" id="IPR019945">
    <property type="entry name" value="F420_G6P_DH-rel"/>
</dbReference>
<dbReference type="RefSeq" id="WP_133983026.1">
    <property type="nucleotide sequence ID" value="NZ_SOCE01000002.1"/>
</dbReference>